<gene>
    <name evidence="2" type="ORF">B0H63DRAFT_478113</name>
</gene>
<keyword evidence="3" id="KW-1185">Reference proteome</keyword>
<dbReference type="EMBL" id="JAULSW010000006">
    <property type="protein sequence ID" value="KAK3377831.1"/>
    <property type="molecule type" value="Genomic_DNA"/>
</dbReference>
<evidence type="ECO:0000256" key="1">
    <source>
        <dbReference type="SAM" id="Phobius"/>
    </source>
</evidence>
<dbReference type="AlphaFoldDB" id="A0AAE0NBP6"/>
<keyword evidence="1" id="KW-1133">Transmembrane helix</keyword>
<evidence type="ECO:0000313" key="2">
    <source>
        <dbReference type="EMBL" id="KAK3377831.1"/>
    </source>
</evidence>
<sequence length="74" mass="8712">MWWLELVRKCLCGWWISRGFFFFLLGLVLRWSWAELGGTVTRYKVEVPYCNCNSRTKKGDGKLLWVCGNHGIIL</sequence>
<feature type="transmembrane region" description="Helical" evidence="1">
    <location>
        <begin position="12"/>
        <end position="33"/>
    </location>
</feature>
<proteinExistence type="predicted"/>
<keyword evidence="1" id="KW-0812">Transmembrane</keyword>
<accession>A0AAE0NBP6</accession>
<name>A0AAE0NBP6_9PEZI</name>
<evidence type="ECO:0000313" key="3">
    <source>
        <dbReference type="Proteomes" id="UP001285441"/>
    </source>
</evidence>
<reference evidence="2" key="1">
    <citation type="journal article" date="2023" name="Mol. Phylogenet. Evol.">
        <title>Genome-scale phylogeny and comparative genomics of the fungal order Sordariales.</title>
        <authorList>
            <person name="Hensen N."/>
            <person name="Bonometti L."/>
            <person name="Westerberg I."/>
            <person name="Brannstrom I.O."/>
            <person name="Guillou S."/>
            <person name="Cros-Aarteil S."/>
            <person name="Calhoun S."/>
            <person name="Haridas S."/>
            <person name="Kuo A."/>
            <person name="Mondo S."/>
            <person name="Pangilinan J."/>
            <person name="Riley R."/>
            <person name="LaButti K."/>
            <person name="Andreopoulos B."/>
            <person name="Lipzen A."/>
            <person name="Chen C."/>
            <person name="Yan M."/>
            <person name="Daum C."/>
            <person name="Ng V."/>
            <person name="Clum A."/>
            <person name="Steindorff A."/>
            <person name="Ohm R.A."/>
            <person name="Martin F."/>
            <person name="Silar P."/>
            <person name="Natvig D.O."/>
            <person name="Lalanne C."/>
            <person name="Gautier V."/>
            <person name="Ament-Velasquez S.L."/>
            <person name="Kruys A."/>
            <person name="Hutchinson M.I."/>
            <person name="Powell A.J."/>
            <person name="Barry K."/>
            <person name="Miller A.N."/>
            <person name="Grigoriev I.V."/>
            <person name="Debuchy R."/>
            <person name="Gladieux P."/>
            <person name="Hiltunen Thoren M."/>
            <person name="Johannesson H."/>
        </authorList>
    </citation>
    <scope>NUCLEOTIDE SEQUENCE</scope>
    <source>
        <strain evidence="2">CBS 232.78</strain>
    </source>
</reference>
<dbReference type="Proteomes" id="UP001285441">
    <property type="component" value="Unassembled WGS sequence"/>
</dbReference>
<comment type="caution">
    <text evidence="2">The sequence shown here is derived from an EMBL/GenBank/DDBJ whole genome shotgun (WGS) entry which is preliminary data.</text>
</comment>
<protein>
    <submittedName>
        <fullName evidence="2">Uncharacterized protein</fullName>
    </submittedName>
</protein>
<reference evidence="2" key="2">
    <citation type="submission" date="2023-06" db="EMBL/GenBank/DDBJ databases">
        <authorList>
            <consortium name="Lawrence Berkeley National Laboratory"/>
            <person name="Haridas S."/>
            <person name="Hensen N."/>
            <person name="Bonometti L."/>
            <person name="Westerberg I."/>
            <person name="Brannstrom I.O."/>
            <person name="Guillou S."/>
            <person name="Cros-Aarteil S."/>
            <person name="Calhoun S."/>
            <person name="Kuo A."/>
            <person name="Mondo S."/>
            <person name="Pangilinan J."/>
            <person name="Riley R."/>
            <person name="LaButti K."/>
            <person name="Andreopoulos B."/>
            <person name="Lipzen A."/>
            <person name="Chen C."/>
            <person name="Yanf M."/>
            <person name="Daum C."/>
            <person name="Ng V."/>
            <person name="Clum A."/>
            <person name="Steindorff A."/>
            <person name="Ohm R."/>
            <person name="Martin F."/>
            <person name="Silar P."/>
            <person name="Natvig D."/>
            <person name="Lalanne C."/>
            <person name="Gautier V."/>
            <person name="Ament-velasquez S.L."/>
            <person name="Kruys A."/>
            <person name="Hutchinson M.I."/>
            <person name="Powell A.J."/>
            <person name="Barry K."/>
            <person name="Miller A.N."/>
            <person name="Grigoriev I.V."/>
            <person name="Debuchy R."/>
            <person name="Gladieux P."/>
            <person name="Thoren M.H."/>
            <person name="Johannesson H."/>
        </authorList>
    </citation>
    <scope>NUCLEOTIDE SEQUENCE</scope>
    <source>
        <strain evidence="2">CBS 232.78</strain>
    </source>
</reference>
<keyword evidence="1" id="KW-0472">Membrane</keyword>
<organism evidence="2 3">
    <name type="scientific">Podospora didyma</name>
    <dbReference type="NCBI Taxonomy" id="330526"/>
    <lineage>
        <taxon>Eukaryota</taxon>
        <taxon>Fungi</taxon>
        <taxon>Dikarya</taxon>
        <taxon>Ascomycota</taxon>
        <taxon>Pezizomycotina</taxon>
        <taxon>Sordariomycetes</taxon>
        <taxon>Sordariomycetidae</taxon>
        <taxon>Sordariales</taxon>
        <taxon>Podosporaceae</taxon>
        <taxon>Podospora</taxon>
    </lineage>
</organism>